<keyword evidence="6" id="KW-1133">Transmembrane helix</keyword>
<feature type="domain" description="HAMP" evidence="9">
    <location>
        <begin position="206"/>
        <end position="258"/>
    </location>
</feature>
<dbReference type="RefSeq" id="WP_147714902.1">
    <property type="nucleotide sequence ID" value="NZ_VKAD01000003.1"/>
</dbReference>
<dbReference type="Pfam" id="PF00672">
    <property type="entry name" value="HAMP"/>
    <property type="match status" value="1"/>
</dbReference>
<reference evidence="10 11" key="1">
    <citation type="submission" date="2019-07" db="EMBL/GenBank/DDBJ databases">
        <title>Reinekea sp. strain SSH23 genome sequencing and assembly.</title>
        <authorList>
            <person name="Kim I."/>
        </authorList>
    </citation>
    <scope>NUCLEOTIDE SEQUENCE [LARGE SCALE GENOMIC DNA]</scope>
    <source>
        <strain evidence="10 11">SSH23</strain>
    </source>
</reference>
<dbReference type="SMART" id="SM00283">
    <property type="entry name" value="MA"/>
    <property type="match status" value="1"/>
</dbReference>
<comment type="similarity">
    <text evidence="4">Belongs to the methyl-accepting chemotaxis (MCP) protein family.</text>
</comment>
<dbReference type="GO" id="GO:0007165">
    <property type="term" value="P:signal transduction"/>
    <property type="evidence" value="ECO:0007669"/>
    <property type="project" value="UniProtKB-KW"/>
</dbReference>
<feature type="transmembrane region" description="Helical" evidence="6">
    <location>
        <begin position="185"/>
        <end position="205"/>
    </location>
</feature>
<evidence type="ECO:0000256" key="6">
    <source>
        <dbReference type="SAM" id="Phobius"/>
    </source>
</evidence>
<comment type="subcellular location">
    <subcellularLocation>
        <location evidence="1">Cell inner membrane</location>
        <topology evidence="1">Multi-pass membrane protein</topology>
    </subcellularLocation>
</comment>
<gene>
    <name evidence="10" type="ORF">FME95_12840</name>
</gene>
<feature type="transmembrane region" description="Helical" evidence="6">
    <location>
        <begin position="12"/>
        <end position="32"/>
    </location>
</feature>
<evidence type="ECO:0000259" key="8">
    <source>
        <dbReference type="PROSITE" id="PS50192"/>
    </source>
</evidence>
<dbReference type="OrthoDB" id="2489132at2"/>
<dbReference type="CDD" id="cd11386">
    <property type="entry name" value="MCP_signal"/>
    <property type="match status" value="1"/>
</dbReference>
<name>A0A5C8Z1K4_9GAMM</name>
<accession>A0A5C8Z1K4</accession>
<dbReference type="InterPro" id="IPR000727">
    <property type="entry name" value="T_SNARE_dom"/>
</dbReference>
<dbReference type="SMART" id="SM00304">
    <property type="entry name" value="HAMP"/>
    <property type="match status" value="1"/>
</dbReference>
<dbReference type="PRINTS" id="PR00260">
    <property type="entry name" value="CHEMTRNSDUCR"/>
</dbReference>
<dbReference type="AlphaFoldDB" id="A0A5C8Z1K4"/>
<organism evidence="10 11">
    <name type="scientific">Reinekea thalattae</name>
    <dbReference type="NCBI Taxonomy" id="2593301"/>
    <lineage>
        <taxon>Bacteria</taxon>
        <taxon>Pseudomonadati</taxon>
        <taxon>Pseudomonadota</taxon>
        <taxon>Gammaproteobacteria</taxon>
        <taxon>Oceanospirillales</taxon>
        <taxon>Saccharospirillaceae</taxon>
        <taxon>Reinekea</taxon>
    </lineage>
</organism>
<keyword evidence="6" id="KW-0472">Membrane</keyword>
<dbReference type="PROSITE" id="PS50111">
    <property type="entry name" value="CHEMOTAXIS_TRANSDUC_2"/>
    <property type="match status" value="1"/>
</dbReference>
<dbReference type="Gene3D" id="1.10.287.950">
    <property type="entry name" value="Methyl-accepting chemotaxis protein"/>
    <property type="match status" value="1"/>
</dbReference>
<dbReference type="PROSITE" id="PS50885">
    <property type="entry name" value="HAMP"/>
    <property type="match status" value="1"/>
</dbReference>
<dbReference type="FunFam" id="1.10.287.950:FF:000001">
    <property type="entry name" value="Methyl-accepting chemotaxis sensory transducer"/>
    <property type="match status" value="1"/>
</dbReference>
<dbReference type="InterPro" id="IPR004090">
    <property type="entry name" value="Chemotax_Me-accpt_rcpt"/>
</dbReference>
<dbReference type="InterPro" id="IPR003660">
    <property type="entry name" value="HAMP_dom"/>
</dbReference>
<keyword evidence="2" id="KW-0997">Cell inner membrane</keyword>
<evidence type="ECO:0000313" key="11">
    <source>
        <dbReference type="Proteomes" id="UP000321764"/>
    </source>
</evidence>
<keyword evidence="3 5" id="KW-0807">Transducer</keyword>
<feature type="domain" description="T-SNARE coiled-coil homology" evidence="8">
    <location>
        <begin position="450"/>
        <end position="512"/>
    </location>
</feature>
<dbReference type="Pfam" id="PF00015">
    <property type="entry name" value="MCPsignal"/>
    <property type="match status" value="1"/>
</dbReference>
<evidence type="ECO:0000256" key="4">
    <source>
        <dbReference type="ARBA" id="ARBA00029447"/>
    </source>
</evidence>
<keyword evidence="6" id="KW-0812">Transmembrane</keyword>
<dbReference type="GO" id="GO:0006935">
    <property type="term" value="P:chemotaxis"/>
    <property type="evidence" value="ECO:0007669"/>
    <property type="project" value="InterPro"/>
</dbReference>
<dbReference type="SUPFAM" id="SSF58104">
    <property type="entry name" value="Methyl-accepting chemotaxis protein (MCP) signaling domain"/>
    <property type="match status" value="1"/>
</dbReference>
<evidence type="ECO:0000256" key="1">
    <source>
        <dbReference type="ARBA" id="ARBA00004429"/>
    </source>
</evidence>
<keyword evidence="2" id="KW-1003">Cell membrane</keyword>
<dbReference type="PANTHER" id="PTHR32089">
    <property type="entry name" value="METHYL-ACCEPTING CHEMOTAXIS PROTEIN MCPB"/>
    <property type="match status" value="1"/>
</dbReference>
<evidence type="ECO:0000256" key="2">
    <source>
        <dbReference type="ARBA" id="ARBA00022519"/>
    </source>
</evidence>
<dbReference type="PROSITE" id="PS50192">
    <property type="entry name" value="T_SNARE"/>
    <property type="match status" value="1"/>
</dbReference>
<dbReference type="GO" id="GO:0005886">
    <property type="term" value="C:plasma membrane"/>
    <property type="evidence" value="ECO:0007669"/>
    <property type="project" value="UniProtKB-SubCell"/>
</dbReference>
<evidence type="ECO:0000313" key="10">
    <source>
        <dbReference type="EMBL" id="TXR51407.1"/>
    </source>
</evidence>
<dbReference type="CDD" id="cd06225">
    <property type="entry name" value="HAMP"/>
    <property type="match status" value="1"/>
</dbReference>
<dbReference type="PANTHER" id="PTHR32089:SF112">
    <property type="entry name" value="LYSOZYME-LIKE PROTEIN-RELATED"/>
    <property type="match status" value="1"/>
</dbReference>
<sequence length="535" mass="58933">MLLEKLSLKLRIILIILFSVLTLLATSGYQIYKFSVIEDLVDNMYNHPIAVANAIKNVDYDIVIIDREMKGIALGRDYDAAINAIEQAHQDALANFAVMKDRFLGDKRDIEELEQYYLDWTQVWRKVLEINQGGSSDELGPVIARGVILVKELTERIAYVREAADSNLDMFYDGVHTNVKQSFSIALWVAIVAVLLFIIIGYLIAQSIVRPLQRLVVFSEQISRGDLSSKISAKNNNEIDHLGREMLSMRDNLRGLIANISQAVESVTHSSSDMQRLVEQFSHATSEQASNLEQVTAAVDQMSSTVNNVAQNAQQARSGATEASEHAVEGNDAIRQVNSQAEDLVKNTREVSETLKQLKEETMNVGDVLNIISEVSEQTNLLALNAAIEAARAGQHGRGFAVVADEVRNLASKTQDSVEVIQKTISQLQTESVNAVEKMSQNYSKAENTSELANQTSESLYKIIDSANQILAMNSNIAEDSEQQSQAASDISRNVANIFASAKQINNDIGTVADSASNLGKMSDSLSQSLAKFRM</sequence>
<protein>
    <submittedName>
        <fullName evidence="10">Methyl-accepting chemotaxis protein</fullName>
    </submittedName>
</protein>
<evidence type="ECO:0000259" key="9">
    <source>
        <dbReference type="PROSITE" id="PS50885"/>
    </source>
</evidence>
<evidence type="ECO:0000259" key="7">
    <source>
        <dbReference type="PROSITE" id="PS50111"/>
    </source>
</evidence>
<comment type="caution">
    <text evidence="10">The sequence shown here is derived from an EMBL/GenBank/DDBJ whole genome shotgun (WGS) entry which is preliminary data.</text>
</comment>
<evidence type="ECO:0000256" key="5">
    <source>
        <dbReference type="PROSITE-ProRule" id="PRU00284"/>
    </source>
</evidence>
<feature type="domain" description="Methyl-accepting transducer" evidence="7">
    <location>
        <begin position="263"/>
        <end position="499"/>
    </location>
</feature>
<proteinExistence type="inferred from homology"/>
<dbReference type="GO" id="GO:0004888">
    <property type="term" value="F:transmembrane signaling receptor activity"/>
    <property type="evidence" value="ECO:0007669"/>
    <property type="project" value="InterPro"/>
</dbReference>
<dbReference type="EMBL" id="VKAD01000003">
    <property type="protein sequence ID" value="TXR51407.1"/>
    <property type="molecule type" value="Genomic_DNA"/>
</dbReference>
<evidence type="ECO:0000256" key="3">
    <source>
        <dbReference type="ARBA" id="ARBA00023224"/>
    </source>
</evidence>
<keyword evidence="11" id="KW-1185">Reference proteome</keyword>
<dbReference type="InterPro" id="IPR004089">
    <property type="entry name" value="MCPsignal_dom"/>
</dbReference>
<dbReference type="Proteomes" id="UP000321764">
    <property type="component" value="Unassembled WGS sequence"/>
</dbReference>